<evidence type="ECO:0000256" key="1">
    <source>
        <dbReference type="ARBA" id="ARBA00004196"/>
    </source>
</evidence>
<dbReference type="PROSITE" id="PS51352">
    <property type="entry name" value="THIOREDOXIN_2"/>
    <property type="match status" value="1"/>
</dbReference>
<dbReference type="PROSITE" id="PS00194">
    <property type="entry name" value="THIOREDOXIN_1"/>
    <property type="match status" value="1"/>
</dbReference>
<dbReference type="AlphaFoldDB" id="A0A847S9T4"/>
<feature type="region of interest" description="Disordered" evidence="4">
    <location>
        <begin position="36"/>
        <end position="55"/>
    </location>
</feature>
<dbReference type="InterPro" id="IPR013740">
    <property type="entry name" value="Redoxin"/>
</dbReference>
<dbReference type="PANTHER" id="PTHR42852">
    <property type="entry name" value="THIOL:DISULFIDE INTERCHANGE PROTEIN DSBE"/>
    <property type="match status" value="1"/>
</dbReference>
<dbReference type="RefSeq" id="WP_168878170.1">
    <property type="nucleotide sequence ID" value="NZ_JABAIM010000004.1"/>
</dbReference>
<keyword evidence="5" id="KW-0472">Membrane</keyword>
<proteinExistence type="predicted"/>
<evidence type="ECO:0000256" key="2">
    <source>
        <dbReference type="ARBA" id="ARBA00022748"/>
    </source>
</evidence>
<dbReference type="InterPro" id="IPR013766">
    <property type="entry name" value="Thioredoxin_domain"/>
</dbReference>
<keyword evidence="2" id="KW-0201">Cytochrome c-type biogenesis</keyword>
<keyword evidence="8" id="KW-1185">Reference proteome</keyword>
<dbReference type="PANTHER" id="PTHR42852:SF13">
    <property type="entry name" value="PROTEIN DIPZ"/>
    <property type="match status" value="1"/>
</dbReference>
<evidence type="ECO:0000256" key="5">
    <source>
        <dbReference type="SAM" id="Phobius"/>
    </source>
</evidence>
<dbReference type="Gene3D" id="3.40.30.10">
    <property type="entry name" value="Glutaredoxin"/>
    <property type="match status" value="1"/>
</dbReference>
<dbReference type="SUPFAM" id="SSF52833">
    <property type="entry name" value="Thioredoxin-like"/>
    <property type="match status" value="1"/>
</dbReference>
<dbReference type="InterPro" id="IPR036249">
    <property type="entry name" value="Thioredoxin-like_sf"/>
</dbReference>
<comment type="caution">
    <text evidence="7">The sequence shown here is derived from an EMBL/GenBank/DDBJ whole genome shotgun (WGS) entry which is preliminary data.</text>
</comment>
<comment type="subcellular location">
    <subcellularLocation>
        <location evidence="1">Cell envelope</location>
    </subcellularLocation>
</comment>
<feature type="domain" description="Thioredoxin" evidence="6">
    <location>
        <begin position="51"/>
        <end position="192"/>
    </location>
</feature>
<accession>A0A847S9T4</accession>
<dbReference type="InterPro" id="IPR017937">
    <property type="entry name" value="Thioredoxin_CS"/>
</dbReference>
<dbReference type="InterPro" id="IPR006311">
    <property type="entry name" value="TAT_signal"/>
</dbReference>
<evidence type="ECO:0000256" key="3">
    <source>
        <dbReference type="ARBA" id="ARBA00023284"/>
    </source>
</evidence>
<dbReference type="CDD" id="cd02966">
    <property type="entry name" value="TlpA_like_family"/>
    <property type="match status" value="1"/>
</dbReference>
<evidence type="ECO:0000256" key="4">
    <source>
        <dbReference type="SAM" id="MobiDB-lite"/>
    </source>
</evidence>
<evidence type="ECO:0000259" key="6">
    <source>
        <dbReference type="PROSITE" id="PS51352"/>
    </source>
</evidence>
<evidence type="ECO:0000313" key="8">
    <source>
        <dbReference type="Proteomes" id="UP000587991"/>
    </source>
</evidence>
<dbReference type="Proteomes" id="UP000587991">
    <property type="component" value="Unassembled WGS sequence"/>
</dbReference>
<dbReference type="GO" id="GO:0030313">
    <property type="term" value="C:cell envelope"/>
    <property type="evidence" value="ECO:0007669"/>
    <property type="project" value="UniProtKB-SubCell"/>
</dbReference>
<reference evidence="7 8" key="1">
    <citation type="submission" date="2020-04" db="EMBL/GenBank/DDBJ databases">
        <title>Draft genome of Leeia sp. IMCC25680.</title>
        <authorList>
            <person name="Song J."/>
            <person name="Cho J.-C."/>
        </authorList>
    </citation>
    <scope>NUCLEOTIDE SEQUENCE [LARGE SCALE GENOMIC DNA]</scope>
    <source>
        <strain evidence="7 8">IMCC25680</strain>
    </source>
</reference>
<dbReference type="GO" id="GO:0015036">
    <property type="term" value="F:disulfide oxidoreductase activity"/>
    <property type="evidence" value="ECO:0007669"/>
    <property type="project" value="UniProtKB-ARBA"/>
</dbReference>
<name>A0A847S9T4_9NEIS</name>
<organism evidence="7 8">
    <name type="scientific">Leeia aquatica</name>
    <dbReference type="NCBI Taxonomy" id="2725557"/>
    <lineage>
        <taxon>Bacteria</taxon>
        <taxon>Pseudomonadati</taxon>
        <taxon>Pseudomonadota</taxon>
        <taxon>Betaproteobacteria</taxon>
        <taxon>Neisseriales</taxon>
        <taxon>Leeiaceae</taxon>
        <taxon>Leeia</taxon>
    </lineage>
</organism>
<dbReference type="GO" id="GO:0017004">
    <property type="term" value="P:cytochrome complex assembly"/>
    <property type="evidence" value="ECO:0007669"/>
    <property type="project" value="UniProtKB-KW"/>
</dbReference>
<dbReference type="InterPro" id="IPR050553">
    <property type="entry name" value="Thioredoxin_ResA/DsbE_sf"/>
</dbReference>
<keyword evidence="5" id="KW-1133">Transmembrane helix</keyword>
<protein>
    <submittedName>
        <fullName evidence="7">TlpA family protein disulfide reductase</fullName>
    </submittedName>
</protein>
<keyword evidence="3" id="KW-0676">Redox-active center</keyword>
<dbReference type="EMBL" id="JABAIM010000004">
    <property type="protein sequence ID" value="NLR76493.1"/>
    <property type="molecule type" value="Genomic_DNA"/>
</dbReference>
<gene>
    <name evidence="7" type="ORF">HF682_15100</name>
</gene>
<feature type="transmembrane region" description="Helical" evidence="5">
    <location>
        <begin position="7"/>
        <end position="28"/>
    </location>
</feature>
<evidence type="ECO:0000313" key="7">
    <source>
        <dbReference type="EMBL" id="NLR76493.1"/>
    </source>
</evidence>
<sequence length="194" mass="21252">MQASRRQWLWGIGVGMVAAGAGFALRLWQTSPHVPAASTASTPLPAPTPAAGPGQQLWQRRWPDLQGVVQPLSQWRGKVLVVNFWATWCAPCREEIPAFVRIQSDFALQGVQFVGIALDQADLVESFAHELNINYPLLLTGEEGLKLLPELGNPTGGLPFTLVYDTDGRLLHTHLGPIAEDVLRQVLEPLLPRP</sequence>
<dbReference type="Pfam" id="PF08534">
    <property type="entry name" value="Redoxin"/>
    <property type="match status" value="1"/>
</dbReference>
<keyword evidence="5" id="KW-0812">Transmembrane</keyword>
<dbReference type="PROSITE" id="PS51318">
    <property type="entry name" value="TAT"/>
    <property type="match status" value="1"/>
</dbReference>